<feature type="domain" description="Lipoyl-binding" evidence="9">
    <location>
        <begin position="1"/>
        <end position="76"/>
    </location>
</feature>
<sequence length="442" mass="46336">MTDVVMPQMGESIVEGTLTKWLKKPGERIERDEPLFEISTDKVDTEIPSPAAGTLAEVLVEEGKTVGINTVVARISEGGSADGGAAAAKPVAAPAPPPPAAAAPPAAQAPVAPPPPPVQAAPPPPPAEAESPSGPLSPLVKKMAREMNLDLAQVKGTGAGGRITKQDVEAYVAAGKPAAAPPSPAPAATPVQAAAPAPTPAPAMAPLAPAGQAKTRIEPMSTMRIKIAEHMVMSKRTSPHVTTIHRVDMTKVAKMRERFKAQFQANYGFGLTYLPFITRATVAGLRQYPLLNASLDGNNIIYHNEIHIGIAVALENGLIVPVVRSADEKNVLGLQRSIVDLAARARSRQLKPDEIQGGTFSITNFGSFGSLVGTPVINQPQVAILGVGTVDKTPVVIDDAIAIRSICHLSLSFDHRLIDGALADQFMTKVKQVLENWSEEVL</sequence>
<evidence type="ECO:0000256" key="7">
    <source>
        <dbReference type="RuleBase" id="RU003423"/>
    </source>
</evidence>
<dbReference type="Pfam" id="PF00364">
    <property type="entry name" value="Biotin_lipoyl"/>
    <property type="match status" value="1"/>
</dbReference>
<dbReference type="InterPro" id="IPR000089">
    <property type="entry name" value="Biotin_lipoyl"/>
</dbReference>
<dbReference type="InterPro" id="IPR004167">
    <property type="entry name" value="PSBD"/>
</dbReference>
<dbReference type="CDD" id="cd06849">
    <property type="entry name" value="lipoyl_domain"/>
    <property type="match status" value="1"/>
</dbReference>
<evidence type="ECO:0000256" key="6">
    <source>
        <dbReference type="ARBA" id="ARBA00023315"/>
    </source>
</evidence>
<dbReference type="EC" id="2.3.1.-" evidence="7"/>
<keyword evidence="5 7" id="KW-0450">Lipoyl</keyword>
<evidence type="ECO:0000256" key="8">
    <source>
        <dbReference type="SAM" id="MobiDB-lite"/>
    </source>
</evidence>
<dbReference type="EMBL" id="CP000473">
    <property type="protein sequence ID" value="ABJ81913.1"/>
    <property type="molecule type" value="Genomic_DNA"/>
</dbReference>
<evidence type="ECO:0000259" key="9">
    <source>
        <dbReference type="PROSITE" id="PS50968"/>
    </source>
</evidence>
<feature type="region of interest" description="Disordered" evidence="8">
    <location>
        <begin position="176"/>
        <end position="199"/>
    </location>
</feature>
<dbReference type="NCBIfam" id="TIGR02927">
    <property type="entry name" value="SucB_Actino"/>
    <property type="match status" value="1"/>
</dbReference>
<dbReference type="PROSITE" id="PS00189">
    <property type="entry name" value="LIPOYL"/>
    <property type="match status" value="1"/>
</dbReference>
<dbReference type="InterPro" id="IPR001078">
    <property type="entry name" value="2-oxoacid_DH_actylTfrase"/>
</dbReference>
<dbReference type="OrthoDB" id="9805770at2"/>
<dbReference type="Pfam" id="PF00198">
    <property type="entry name" value="2-oxoacid_dh"/>
    <property type="match status" value="1"/>
</dbReference>
<feature type="compositionally biased region" description="Pro residues" evidence="8">
    <location>
        <begin position="111"/>
        <end position="127"/>
    </location>
</feature>
<feature type="region of interest" description="Disordered" evidence="8">
    <location>
        <begin position="79"/>
        <end position="138"/>
    </location>
</feature>
<dbReference type="InterPro" id="IPR036625">
    <property type="entry name" value="E3-bd_dom_sf"/>
</dbReference>
<dbReference type="Pfam" id="PF02817">
    <property type="entry name" value="E3_binding"/>
    <property type="match status" value="1"/>
</dbReference>
<dbReference type="InterPro" id="IPR023213">
    <property type="entry name" value="CAT-like_dom_sf"/>
</dbReference>
<comment type="subunit">
    <text evidence="3">Forms a 24-polypeptide structural core with octahedral symmetry.</text>
</comment>
<evidence type="ECO:0000256" key="3">
    <source>
        <dbReference type="ARBA" id="ARBA00011484"/>
    </source>
</evidence>
<reference evidence="11" key="1">
    <citation type="submission" date="2006-10" db="EMBL/GenBank/DDBJ databases">
        <title>Complete sequence of Solibacter usitatus Ellin6076.</title>
        <authorList>
            <consortium name="US DOE Joint Genome Institute"/>
            <person name="Copeland A."/>
            <person name="Lucas S."/>
            <person name="Lapidus A."/>
            <person name="Barry K."/>
            <person name="Detter J.C."/>
            <person name="Glavina del Rio T."/>
            <person name="Hammon N."/>
            <person name="Israni S."/>
            <person name="Dalin E."/>
            <person name="Tice H."/>
            <person name="Pitluck S."/>
            <person name="Thompson L.S."/>
            <person name="Brettin T."/>
            <person name="Bruce D."/>
            <person name="Han C."/>
            <person name="Tapia R."/>
            <person name="Gilna P."/>
            <person name="Schmutz J."/>
            <person name="Larimer F."/>
            <person name="Land M."/>
            <person name="Hauser L."/>
            <person name="Kyrpides N."/>
            <person name="Mikhailova N."/>
            <person name="Janssen P.H."/>
            <person name="Kuske C.R."/>
            <person name="Richardson P."/>
        </authorList>
    </citation>
    <scope>NUCLEOTIDE SEQUENCE</scope>
    <source>
        <strain evidence="11">Ellin6076</strain>
    </source>
</reference>
<dbReference type="SUPFAM" id="SSF52777">
    <property type="entry name" value="CoA-dependent acyltransferases"/>
    <property type="match status" value="1"/>
</dbReference>
<dbReference type="Gene3D" id="4.10.320.10">
    <property type="entry name" value="E3-binding domain"/>
    <property type="match status" value="1"/>
</dbReference>
<protein>
    <recommendedName>
        <fullName evidence="7">Dihydrolipoamide acetyltransferase component of pyruvate dehydrogenase complex</fullName>
        <ecNumber evidence="7">2.3.1.-</ecNumber>
    </recommendedName>
</protein>
<dbReference type="PROSITE" id="PS51826">
    <property type="entry name" value="PSBD"/>
    <property type="match status" value="1"/>
</dbReference>
<organism evidence="11">
    <name type="scientific">Solibacter usitatus (strain Ellin6076)</name>
    <dbReference type="NCBI Taxonomy" id="234267"/>
    <lineage>
        <taxon>Bacteria</taxon>
        <taxon>Pseudomonadati</taxon>
        <taxon>Acidobacteriota</taxon>
        <taxon>Terriglobia</taxon>
        <taxon>Bryobacterales</taxon>
        <taxon>Solibacteraceae</taxon>
        <taxon>Candidatus Solibacter</taxon>
    </lineage>
</organism>
<evidence type="ECO:0000256" key="5">
    <source>
        <dbReference type="ARBA" id="ARBA00022823"/>
    </source>
</evidence>
<dbReference type="InterPro" id="IPR014276">
    <property type="entry name" value="2-oxoglutarate_DH_E2"/>
</dbReference>
<dbReference type="KEGG" id="sus:Acid_0914"/>
<dbReference type="AlphaFoldDB" id="Q02AK3"/>
<dbReference type="GO" id="GO:0031405">
    <property type="term" value="F:lipoic acid binding"/>
    <property type="evidence" value="ECO:0007669"/>
    <property type="project" value="TreeGrafter"/>
</dbReference>
<dbReference type="InterPro" id="IPR003016">
    <property type="entry name" value="2-oxoA_DH_lipoyl-BS"/>
</dbReference>
<dbReference type="PROSITE" id="PS50968">
    <property type="entry name" value="BIOTINYL_LIPOYL"/>
    <property type="match status" value="1"/>
</dbReference>
<dbReference type="SUPFAM" id="SSF51230">
    <property type="entry name" value="Single hybrid motif"/>
    <property type="match status" value="1"/>
</dbReference>
<evidence type="ECO:0000256" key="4">
    <source>
        <dbReference type="ARBA" id="ARBA00022679"/>
    </source>
</evidence>
<dbReference type="FunCoup" id="Q02AK3">
    <property type="interactions" value="640"/>
</dbReference>
<keyword evidence="6 7" id="KW-0012">Acyltransferase</keyword>
<comment type="cofactor">
    <cofactor evidence="1 7">
        <name>(R)-lipoate</name>
        <dbReference type="ChEBI" id="CHEBI:83088"/>
    </cofactor>
</comment>
<dbReference type="PANTHER" id="PTHR43178:SF5">
    <property type="entry name" value="LIPOAMIDE ACYLTRANSFERASE COMPONENT OF BRANCHED-CHAIN ALPHA-KETO ACID DEHYDROGENASE COMPLEX, MITOCHONDRIAL"/>
    <property type="match status" value="1"/>
</dbReference>
<dbReference type="Gene3D" id="3.30.559.10">
    <property type="entry name" value="Chloramphenicol acetyltransferase-like domain"/>
    <property type="match status" value="1"/>
</dbReference>
<feature type="domain" description="Peripheral subunit-binding (PSBD)" evidence="10">
    <location>
        <begin position="135"/>
        <end position="172"/>
    </location>
</feature>
<dbReference type="Gene3D" id="2.40.50.100">
    <property type="match status" value="1"/>
</dbReference>
<dbReference type="InParanoid" id="Q02AK3"/>
<dbReference type="SUPFAM" id="SSF47005">
    <property type="entry name" value="Peripheral subunit-binding domain of 2-oxo acid dehydrogenase complex"/>
    <property type="match status" value="1"/>
</dbReference>
<dbReference type="eggNOG" id="COG0508">
    <property type="taxonomic scope" value="Bacteria"/>
</dbReference>
<feature type="compositionally biased region" description="Pro residues" evidence="8">
    <location>
        <begin position="93"/>
        <end position="102"/>
    </location>
</feature>
<comment type="similarity">
    <text evidence="2 7">Belongs to the 2-oxoacid dehydrogenase family.</text>
</comment>
<dbReference type="GO" id="GO:0005737">
    <property type="term" value="C:cytoplasm"/>
    <property type="evidence" value="ECO:0007669"/>
    <property type="project" value="TreeGrafter"/>
</dbReference>
<evidence type="ECO:0000313" key="11">
    <source>
        <dbReference type="EMBL" id="ABJ81913.1"/>
    </source>
</evidence>
<dbReference type="GO" id="GO:0016407">
    <property type="term" value="F:acetyltransferase activity"/>
    <property type="evidence" value="ECO:0007669"/>
    <property type="project" value="TreeGrafter"/>
</dbReference>
<dbReference type="InterPro" id="IPR050743">
    <property type="entry name" value="2-oxoacid_DH_E2_comp"/>
</dbReference>
<gene>
    <name evidence="11" type="ordered locus">Acid_0914</name>
</gene>
<proteinExistence type="inferred from homology"/>
<dbReference type="PANTHER" id="PTHR43178">
    <property type="entry name" value="DIHYDROLIPOAMIDE ACETYLTRANSFERASE COMPONENT OF PYRUVATE DEHYDROGENASE COMPLEX"/>
    <property type="match status" value="1"/>
</dbReference>
<evidence type="ECO:0000256" key="1">
    <source>
        <dbReference type="ARBA" id="ARBA00001938"/>
    </source>
</evidence>
<name>Q02AK3_SOLUE</name>
<dbReference type="STRING" id="234267.Acid_0914"/>
<keyword evidence="4 7" id="KW-0808">Transferase</keyword>
<dbReference type="HOGENOM" id="CLU_016733_10_1_0"/>
<dbReference type="FunFam" id="3.30.559.10:FF:000007">
    <property type="entry name" value="Dihydrolipoamide acetyltransferase component of pyruvate dehydrogenase complex"/>
    <property type="match status" value="1"/>
</dbReference>
<dbReference type="InterPro" id="IPR011053">
    <property type="entry name" value="Single_hybrid_motif"/>
</dbReference>
<evidence type="ECO:0000259" key="10">
    <source>
        <dbReference type="PROSITE" id="PS51826"/>
    </source>
</evidence>
<evidence type="ECO:0000256" key="2">
    <source>
        <dbReference type="ARBA" id="ARBA00007317"/>
    </source>
</evidence>
<accession>Q02AK3</accession>